<reference evidence="2" key="1">
    <citation type="journal article" date="2019" name="Int. J. Syst. Evol. Microbiol.">
        <title>The Global Catalogue of Microorganisms (GCM) 10K type strain sequencing project: providing services to taxonomists for standard genome sequencing and annotation.</title>
        <authorList>
            <consortium name="The Broad Institute Genomics Platform"/>
            <consortium name="The Broad Institute Genome Sequencing Center for Infectious Disease"/>
            <person name="Wu L."/>
            <person name="Ma J."/>
        </authorList>
    </citation>
    <scope>NUCLEOTIDE SEQUENCE [LARGE SCALE GENOMIC DNA]</scope>
    <source>
        <strain evidence="2">CGMCC 1.16619</strain>
    </source>
</reference>
<evidence type="ECO:0000313" key="1">
    <source>
        <dbReference type="EMBL" id="MFC5524289.1"/>
    </source>
</evidence>
<proteinExistence type="predicted"/>
<organism evidence="1 2">
    <name type="scientific">Rhodanobacter ginsengisoli</name>
    <dbReference type="NCBI Taxonomy" id="418646"/>
    <lineage>
        <taxon>Bacteria</taxon>
        <taxon>Pseudomonadati</taxon>
        <taxon>Pseudomonadota</taxon>
        <taxon>Gammaproteobacteria</taxon>
        <taxon>Lysobacterales</taxon>
        <taxon>Rhodanobacteraceae</taxon>
        <taxon>Rhodanobacter</taxon>
    </lineage>
</organism>
<sequence>MATALQEISKQAAHKTAAVEDIWAVAQALARDVGTVLAVGAVGAVDDSVSMTMVDAGSGCAQSIALDLGGLREAPRKPVVC</sequence>
<gene>
    <name evidence="1" type="ORF">ACFPPA_00895</name>
</gene>
<dbReference type="Proteomes" id="UP001596114">
    <property type="component" value="Unassembled WGS sequence"/>
</dbReference>
<accession>A0ABW0QNM2</accession>
<protein>
    <recommendedName>
        <fullName evidence="3">XdhC- CoxI domain-containing protein</fullName>
    </recommendedName>
</protein>
<keyword evidence="2" id="KW-1185">Reference proteome</keyword>
<comment type="caution">
    <text evidence="1">The sequence shown here is derived from an EMBL/GenBank/DDBJ whole genome shotgun (WGS) entry which is preliminary data.</text>
</comment>
<dbReference type="EMBL" id="JBHSNF010000001">
    <property type="protein sequence ID" value="MFC5524289.1"/>
    <property type="molecule type" value="Genomic_DNA"/>
</dbReference>
<name>A0ABW0QNM2_9GAMM</name>
<dbReference type="RefSeq" id="WP_377316348.1">
    <property type="nucleotide sequence ID" value="NZ_JBHSNF010000001.1"/>
</dbReference>
<evidence type="ECO:0000313" key="2">
    <source>
        <dbReference type="Proteomes" id="UP001596114"/>
    </source>
</evidence>
<evidence type="ECO:0008006" key="3">
    <source>
        <dbReference type="Google" id="ProtNLM"/>
    </source>
</evidence>